<dbReference type="Proteomes" id="UP000248014">
    <property type="component" value="Unassembled WGS sequence"/>
</dbReference>
<dbReference type="OrthoDB" id="7391233at2"/>
<gene>
    <name evidence="3" type="ORF">C7451_104147</name>
</gene>
<protein>
    <submittedName>
        <fullName evidence="3">Uncharacterized protein</fullName>
    </submittedName>
</protein>
<reference evidence="3 4" key="1">
    <citation type="submission" date="2018-05" db="EMBL/GenBank/DDBJ databases">
        <title>Genomic Encyclopedia of Type Strains, Phase IV (KMG-IV): sequencing the most valuable type-strain genomes for metagenomic binning, comparative biology and taxonomic classification.</title>
        <authorList>
            <person name="Goeker M."/>
        </authorList>
    </citation>
    <scope>NUCLEOTIDE SEQUENCE [LARGE SCALE GENOMIC DNA]</scope>
    <source>
        <strain evidence="3 4">DSM 3183</strain>
    </source>
</reference>
<evidence type="ECO:0000313" key="4">
    <source>
        <dbReference type="Proteomes" id="UP000248014"/>
    </source>
</evidence>
<dbReference type="RefSeq" id="WP_110298139.1">
    <property type="nucleotide sequence ID" value="NZ_QJJM01000004.1"/>
</dbReference>
<keyword evidence="4" id="KW-1185">Reference proteome</keyword>
<sequence>MMKTGTLAAMLLIGTAFAAPAVAQENAGDKVVQKIVYGDDACEPSSNPNEIVVCMRMDEQERYRIPEKLRTDPNSIANTSWTERVRSMETVGNFGTDSCSPVGAGGFTGCTQTLVQAARAEKKQGEEAIAGRLIEEERQRRLANIDADAAAVEARQLEIEAQLDARKAEREAAAAAMRAQANGEEVPPRPEPEAPSPE</sequence>
<dbReference type="AlphaFoldDB" id="A0A2V3V751"/>
<evidence type="ECO:0000256" key="1">
    <source>
        <dbReference type="SAM" id="MobiDB-lite"/>
    </source>
</evidence>
<evidence type="ECO:0000256" key="2">
    <source>
        <dbReference type="SAM" id="SignalP"/>
    </source>
</evidence>
<keyword evidence="2" id="KW-0732">Signal</keyword>
<name>A0A2V3V751_9SPHN</name>
<feature type="compositionally biased region" description="Low complexity" evidence="1">
    <location>
        <begin position="173"/>
        <end position="185"/>
    </location>
</feature>
<proteinExistence type="predicted"/>
<accession>A0A2V3V751</accession>
<feature type="region of interest" description="Disordered" evidence="1">
    <location>
        <begin position="170"/>
        <end position="198"/>
    </location>
</feature>
<organism evidence="3 4">
    <name type="scientific">Blastomonas natatoria</name>
    <dbReference type="NCBI Taxonomy" id="34015"/>
    <lineage>
        <taxon>Bacteria</taxon>
        <taxon>Pseudomonadati</taxon>
        <taxon>Pseudomonadota</taxon>
        <taxon>Alphaproteobacteria</taxon>
        <taxon>Sphingomonadales</taxon>
        <taxon>Sphingomonadaceae</taxon>
        <taxon>Blastomonas</taxon>
    </lineage>
</organism>
<feature type="signal peptide" evidence="2">
    <location>
        <begin position="1"/>
        <end position="18"/>
    </location>
</feature>
<comment type="caution">
    <text evidence="3">The sequence shown here is derived from an EMBL/GenBank/DDBJ whole genome shotgun (WGS) entry which is preliminary data.</text>
</comment>
<dbReference type="EMBL" id="QJJM01000004">
    <property type="protein sequence ID" value="PXW77652.1"/>
    <property type="molecule type" value="Genomic_DNA"/>
</dbReference>
<evidence type="ECO:0000313" key="3">
    <source>
        <dbReference type="EMBL" id="PXW77652.1"/>
    </source>
</evidence>
<feature type="chain" id="PRO_5016032048" evidence="2">
    <location>
        <begin position="19"/>
        <end position="198"/>
    </location>
</feature>